<keyword evidence="9 10" id="KW-0472">Membrane</keyword>
<dbReference type="InterPro" id="IPR022813">
    <property type="entry name" value="SecD/SecF_arch_bac"/>
</dbReference>
<keyword evidence="2 10" id="KW-0813">Transport</keyword>
<evidence type="ECO:0000256" key="9">
    <source>
        <dbReference type="ARBA" id="ARBA00023136"/>
    </source>
</evidence>
<comment type="caution">
    <text evidence="12">The sequence shown here is derived from an EMBL/GenBank/DDBJ whole genome shotgun (WGS) entry which is preliminary data.</text>
</comment>
<evidence type="ECO:0000256" key="1">
    <source>
        <dbReference type="ARBA" id="ARBA00004651"/>
    </source>
</evidence>
<evidence type="ECO:0000256" key="6">
    <source>
        <dbReference type="ARBA" id="ARBA00022927"/>
    </source>
</evidence>
<evidence type="ECO:0000256" key="7">
    <source>
        <dbReference type="ARBA" id="ARBA00022989"/>
    </source>
</evidence>
<dbReference type="GO" id="GO:0005886">
    <property type="term" value="C:plasma membrane"/>
    <property type="evidence" value="ECO:0007669"/>
    <property type="project" value="UniProtKB-SubCell"/>
</dbReference>
<feature type="transmembrane region" description="Helical" evidence="10">
    <location>
        <begin position="192"/>
        <end position="211"/>
    </location>
</feature>
<keyword evidence="7 10" id="KW-1133">Transmembrane helix</keyword>
<gene>
    <name evidence="10" type="primary">secF</name>
    <name evidence="12" type="ORF">A3B25_01265</name>
</gene>
<evidence type="ECO:0000313" key="12">
    <source>
        <dbReference type="EMBL" id="OGZ53659.1"/>
    </source>
</evidence>
<name>A0A1G2GU60_9BACT</name>
<evidence type="ECO:0000256" key="5">
    <source>
        <dbReference type="ARBA" id="ARBA00022692"/>
    </source>
</evidence>
<dbReference type="GO" id="GO:0043952">
    <property type="term" value="P:protein transport by the Sec complex"/>
    <property type="evidence" value="ECO:0007669"/>
    <property type="project" value="UniProtKB-UniRule"/>
</dbReference>
<feature type="transmembrane region" description="Helical" evidence="10">
    <location>
        <begin position="266"/>
        <end position="293"/>
    </location>
</feature>
<keyword evidence="4" id="KW-0997">Cell inner membrane</keyword>
<evidence type="ECO:0000256" key="2">
    <source>
        <dbReference type="ARBA" id="ARBA00022448"/>
    </source>
</evidence>
<dbReference type="InterPro" id="IPR022645">
    <property type="entry name" value="SecD/SecF_bac"/>
</dbReference>
<dbReference type="InterPro" id="IPR000731">
    <property type="entry name" value="SSD"/>
</dbReference>
<dbReference type="PANTHER" id="PTHR30081:SF8">
    <property type="entry name" value="PROTEIN TRANSLOCASE SUBUNIT SECF"/>
    <property type="match status" value="1"/>
</dbReference>
<feature type="transmembrane region" description="Helical" evidence="10">
    <location>
        <begin position="12"/>
        <end position="31"/>
    </location>
</feature>
<keyword evidence="5 10" id="KW-0812">Transmembrane</keyword>
<keyword evidence="6 10" id="KW-0653">Protein transport</keyword>
<keyword evidence="3 10" id="KW-1003">Cell membrane</keyword>
<evidence type="ECO:0000313" key="13">
    <source>
        <dbReference type="Proteomes" id="UP000179106"/>
    </source>
</evidence>
<feature type="transmembrane region" description="Helical" evidence="10">
    <location>
        <begin position="243"/>
        <end position="260"/>
    </location>
</feature>
<dbReference type="STRING" id="1802126.A3B25_01265"/>
<evidence type="ECO:0000256" key="8">
    <source>
        <dbReference type="ARBA" id="ARBA00023010"/>
    </source>
</evidence>
<evidence type="ECO:0000256" key="10">
    <source>
        <dbReference type="HAMAP-Rule" id="MF_01464"/>
    </source>
</evidence>
<reference evidence="12 13" key="1">
    <citation type="journal article" date="2016" name="Nat. Commun.">
        <title>Thousands of microbial genomes shed light on interconnected biogeochemical processes in an aquifer system.</title>
        <authorList>
            <person name="Anantharaman K."/>
            <person name="Brown C.T."/>
            <person name="Hug L.A."/>
            <person name="Sharon I."/>
            <person name="Castelle C.J."/>
            <person name="Probst A.J."/>
            <person name="Thomas B.C."/>
            <person name="Singh A."/>
            <person name="Wilkins M.J."/>
            <person name="Karaoz U."/>
            <person name="Brodie E.L."/>
            <person name="Williams K.H."/>
            <person name="Hubbard S.S."/>
            <person name="Banfield J.F."/>
        </authorList>
    </citation>
    <scope>NUCLEOTIDE SEQUENCE [LARGE SCALE GENOMIC DNA]</scope>
</reference>
<evidence type="ECO:0000256" key="4">
    <source>
        <dbReference type="ARBA" id="ARBA00022519"/>
    </source>
</evidence>
<organism evidence="12 13">
    <name type="scientific">Candidatus Ryanbacteria bacterium RIFCSPLOWO2_01_FULL_48_26</name>
    <dbReference type="NCBI Taxonomy" id="1802126"/>
    <lineage>
        <taxon>Bacteria</taxon>
        <taxon>Candidatus Ryaniibacteriota</taxon>
    </lineage>
</organism>
<evidence type="ECO:0000256" key="3">
    <source>
        <dbReference type="ARBA" id="ARBA00022475"/>
    </source>
</evidence>
<comment type="subcellular location">
    <subcellularLocation>
        <location evidence="1 10">Cell membrane</location>
        <topology evidence="1 10">Multi-pass membrane protein</topology>
    </subcellularLocation>
</comment>
<feature type="transmembrane region" description="Helical" evidence="10">
    <location>
        <begin position="158"/>
        <end position="180"/>
    </location>
</feature>
<proteinExistence type="inferred from homology"/>
<dbReference type="EMBL" id="MHNW01000014">
    <property type="protein sequence ID" value="OGZ53659.1"/>
    <property type="molecule type" value="Genomic_DNA"/>
</dbReference>
<dbReference type="Proteomes" id="UP000179106">
    <property type="component" value="Unassembled WGS sequence"/>
</dbReference>
<comment type="subunit">
    <text evidence="10">Forms a complex with SecD. Part of the essential Sec protein translocation apparatus which comprises SecA, SecYEG and auxiliary proteins SecDF. Other proteins may also be involved.</text>
</comment>
<dbReference type="Pfam" id="PF02355">
    <property type="entry name" value="SecD_SecF_C"/>
    <property type="match status" value="1"/>
</dbReference>
<sequence length="300" mass="32838">MLNIVGRRNMYFAISAVAVGAAIAAIAFFGFKEAVDFSGGTLWQFRVSGENSAVSDIKKIFQTNFAHEEVAISYDEQNNVLLARLKEINESDHQEFSKILKGKFGSFQELSFQSIGPSIGSELRKNAVIAMMLAFIGISLYIAYAFRKASRPISSWKYGVVTLITLFHDVAIPAGLLAFLGHQLNVEIDGNFVVALLVVVGFSVHDTIVVFDRIRENLILNRGRLKFAEIINESVNQTLARSINTSLTLILVLISLYFVGPTNLQYFILTLVVGVTTGIYSSIFIASPGLLLVGGKSAKS</sequence>
<dbReference type="PANTHER" id="PTHR30081">
    <property type="entry name" value="PROTEIN-EXPORT MEMBRANE PROTEIN SEC"/>
    <property type="match status" value="1"/>
</dbReference>
<accession>A0A1G2GU60</accession>
<comment type="function">
    <text evidence="10">Part of the Sec protein translocase complex. Interacts with the SecYEG preprotein conducting channel. SecDF uses the proton motive force (PMF) to complete protein translocation after the ATP-dependent function of SecA.</text>
</comment>
<dbReference type="HAMAP" id="MF_01464_B">
    <property type="entry name" value="SecF_B"/>
    <property type="match status" value="1"/>
</dbReference>
<dbReference type="AlphaFoldDB" id="A0A1G2GU60"/>
<feature type="transmembrane region" description="Helical" evidence="10">
    <location>
        <begin position="127"/>
        <end position="146"/>
    </location>
</feature>
<dbReference type="InterPro" id="IPR005665">
    <property type="entry name" value="SecF_bac"/>
</dbReference>
<dbReference type="PRINTS" id="PR01755">
    <property type="entry name" value="SECFTRNLCASE"/>
</dbReference>
<dbReference type="SUPFAM" id="SSF82866">
    <property type="entry name" value="Multidrug efflux transporter AcrB transmembrane domain"/>
    <property type="match status" value="1"/>
</dbReference>
<dbReference type="GO" id="GO:0015450">
    <property type="term" value="F:protein-transporting ATPase activity"/>
    <property type="evidence" value="ECO:0007669"/>
    <property type="project" value="InterPro"/>
</dbReference>
<dbReference type="InterPro" id="IPR048634">
    <property type="entry name" value="SecD_SecF_C"/>
</dbReference>
<evidence type="ECO:0000259" key="11">
    <source>
        <dbReference type="PROSITE" id="PS50156"/>
    </source>
</evidence>
<dbReference type="Gene3D" id="1.20.1640.10">
    <property type="entry name" value="Multidrug efflux transporter AcrB transmembrane domain"/>
    <property type="match status" value="1"/>
</dbReference>
<feature type="domain" description="SSD" evidence="11">
    <location>
        <begin position="127"/>
        <end position="292"/>
    </location>
</feature>
<protein>
    <recommendedName>
        <fullName evidence="10">Protein-export membrane protein SecF</fullName>
    </recommendedName>
</protein>
<dbReference type="GO" id="GO:0065002">
    <property type="term" value="P:intracellular protein transmembrane transport"/>
    <property type="evidence" value="ECO:0007669"/>
    <property type="project" value="UniProtKB-UniRule"/>
</dbReference>
<keyword evidence="8 10" id="KW-0811">Translocation</keyword>
<dbReference type="NCBIfam" id="TIGR00966">
    <property type="entry name" value="transloc_SecF"/>
    <property type="match status" value="1"/>
</dbReference>
<dbReference type="GO" id="GO:0006605">
    <property type="term" value="P:protein targeting"/>
    <property type="evidence" value="ECO:0007669"/>
    <property type="project" value="UniProtKB-UniRule"/>
</dbReference>
<dbReference type="PROSITE" id="PS50156">
    <property type="entry name" value="SSD"/>
    <property type="match status" value="1"/>
</dbReference>
<comment type="similarity">
    <text evidence="10">Belongs to the SecD/SecF family. SecF subfamily.</text>
</comment>